<keyword evidence="4 8" id="KW-0479">Metal-binding</keyword>
<feature type="binding site" description="axial binding residue" evidence="8">
    <location>
        <position position="544"/>
    </location>
    <ligand>
        <name>heme</name>
        <dbReference type="ChEBI" id="CHEBI:30413"/>
    </ligand>
    <ligandPart>
        <name>Fe</name>
        <dbReference type="ChEBI" id="CHEBI:18248"/>
    </ligandPart>
</feature>
<dbReference type="Pfam" id="PF00067">
    <property type="entry name" value="p450"/>
    <property type="match status" value="1"/>
</dbReference>
<evidence type="ECO:0008006" key="12">
    <source>
        <dbReference type="Google" id="ProtNLM"/>
    </source>
</evidence>
<dbReference type="InterPro" id="IPR047146">
    <property type="entry name" value="Cyt_P450_E_CYP52_fungi"/>
</dbReference>
<dbReference type="InterPro" id="IPR017972">
    <property type="entry name" value="Cyt_P450_CS"/>
</dbReference>
<evidence type="ECO:0000256" key="7">
    <source>
        <dbReference type="ARBA" id="ARBA00023033"/>
    </source>
</evidence>
<evidence type="ECO:0000256" key="6">
    <source>
        <dbReference type="ARBA" id="ARBA00023004"/>
    </source>
</evidence>
<comment type="similarity">
    <text evidence="2 9">Belongs to the cytochrome P450 family.</text>
</comment>
<comment type="caution">
    <text evidence="11">The sequence shown here is derived from an EMBL/GenBank/DDBJ whole genome shotgun (WGS) entry which is preliminary data.</text>
</comment>
<evidence type="ECO:0000256" key="9">
    <source>
        <dbReference type="RuleBase" id="RU000461"/>
    </source>
</evidence>
<dbReference type="InterPro" id="IPR002401">
    <property type="entry name" value="Cyt_P450_E_grp-I"/>
</dbReference>
<evidence type="ECO:0000256" key="2">
    <source>
        <dbReference type="ARBA" id="ARBA00010617"/>
    </source>
</evidence>
<keyword evidence="5 9" id="KW-0560">Oxidoreductase</keyword>
<evidence type="ECO:0000256" key="10">
    <source>
        <dbReference type="SAM" id="MobiDB-lite"/>
    </source>
</evidence>
<gene>
    <name evidence="11" type="ORF">JR316_006296</name>
</gene>
<dbReference type="PANTHER" id="PTHR24287">
    <property type="entry name" value="P450, PUTATIVE (EUROFUNG)-RELATED"/>
    <property type="match status" value="1"/>
</dbReference>
<reference evidence="11" key="1">
    <citation type="submission" date="2021-02" db="EMBL/GenBank/DDBJ databases">
        <title>Psilocybe cubensis genome.</title>
        <authorList>
            <person name="Mckernan K.J."/>
            <person name="Crawford S."/>
            <person name="Trippe A."/>
            <person name="Kane L.T."/>
            <person name="Mclaughlin S."/>
        </authorList>
    </citation>
    <scope>NUCLEOTIDE SEQUENCE [LARGE SCALE GENOMIC DNA]</scope>
    <source>
        <strain evidence="11">MGC-MH-2018</strain>
    </source>
</reference>
<name>A0A8H7Y206_PSICU</name>
<evidence type="ECO:0000256" key="3">
    <source>
        <dbReference type="ARBA" id="ARBA00022617"/>
    </source>
</evidence>
<dbReference type="GO" id="GO:0005506">
    <property type="term" value="F:iron ion binding"/>
    <property type="evidence" value="ECO:0007669"/>
    <property type="project" value="InterPro"/>
</dbReference>
<dbReference type="GO" id="GO:0016705">
    <property type="term" value="F:oxidoreductase activity, acting on paired donors, with incorporation or reduction of molecular oxygen"/>
    <property type="evidence" value="ECO:0007669"/>
    <property type="project" value="InterPro"/>
</dbReference>
<dbReference type="GO" id="GO:0004497">
    <property type="term" value="F:monooxygenase activity"/>
    <property type="evidence" value="ECO:0007669"/>
    <property type="project" value="UniProtKB-KW"/>
</dbReference>
<dbReference type="PRINTS" id="PR00385">
    <property type="entry name" value="P450"/>
</dbReference>
<dbReference type="InterPro" id="IPR036396">
    <property type="entry name" value="Cyt_P450_sf"/>
</dbReference>
<dbReference type="PROSITE" id="PS00086">
    <property type="entry name" value="CYTOCHROME_P450"/>
    <property type="match status" value="1"/>
</dbReference>
<dbReference type="GO" id="GO:0020037">
    <property type="term" value="F:heme binding"/>
    <property type="evidence" value="ECO:0007669"/>
    <property type="project" value="InterPro"/>
</dbReference>
<evidence type="ECO:0000256" key="5">
    <source>
        <dbReference type="ARBA" id="ARBA00023002"/>
    </source>
</evidence>
<dbReference type="PRINTS" id="PR00463">
    <property type="entry name" value="EP450I"/>
</dbReference>
<dbReference type="AlphaFoldDB" id="A0A8H7Y206"/>
<dbReference type="PANTHER" id="PTHR24287:SF1">
    <property type="entry name" value="P450, PUTATIVE (EUROFUNG)-RELATED"/>
    <property type="match status" value="1"/>
</dbReference>
<keyword evidence="6 8" id="KW-0408">Iron</keyword>
<proteinExistence type="inferred from homology"/>
<feature type="region of interest" description="Disordered" evidence="10">
    <location>
        <begin position="573"/>
        <end position="592"/>
    </location>
</feature>
<dbReference type="SUPFAM" id="SSF48264">
    <property type="entry name" value="Cytochrome P450"/>
    <property type="match status" value="1"/>
</dbReference>
<evidence type="ECO:0000256" key="1">
    <source>
        <dbReference type="ARBA" id="ARBA00001971"/>
    </source>
</evidence>
<dbReference type="Gene3D" id="1.10.630.10">
    <property type="entry name" value="Cytochrome P450"/>
    <property type="match status" value="1"/>
</dbReference>
<protein>
    <recommendedName>
        <fullName evidence="12">Cytochrome P450 monooxygenase pc-3</fullName>
    </recommendedName>
</protein>
<keyword evidence="3 8" id="KW-0349">Heme</keyword>
<dbReference type="CDD" id="cd11063">
    <property type="entry name" value="CYP52"/>
    <property type="match status" value="1"/>
</dbReference>
<sequence length="633" mass="71523">MPLPPGPAYLLQNLPSLLFPPASAILAAKLLTHHGVAVPTWALLLSCVLAFPTAVFLRVLYRDVRDRRAAARHGAVLPPAVYDRWPGGVTLLAKTLDNFRNGYPGDMFVEWSEKYGHTWNLRVLFENRFFTTEPEYIKAILATQFENFEKGPLFNDQMRSVLGTGVFNSDGEMWKFHRAMTRPFFSKDRITHFDIFDRHASDALSQLRTRLRQGAPVDIQDLASRFTMDAATEFLFGNDVRSLDAGLPYPFYCYESESGSHSMADASLVSAARASLPHQQAHPATLFSKAFDEAQRLIALRSRRGVNWPLAEFWRDEVSVQMEVVNGFVEPILRAAVERKRAAVAAGDEKGVGENGEKVALTADREVKDGESLLDHLINYTEDETVLRDEILNILLAGRDTTTNSITYAVYMLAEHPTVLHRLRAEILDKVGPTRRPTFEQVKEMRYLRAVINETLRLYPAVPFNIRSTAHPVILPGKYGNKPFYLPAGSKVPYSVLLMHRRKDLWGPDADVFDPDRFLDERLKKYVTPNPFIFLPFNAGPRICLGQQFAYHETSFFLIRLLQQFSNITHAYDAQPPASRPPADWLAGSEGPKGRDRIRMKSYMTMSVLGGCWVRMEEARGWEGGEGEGEDVV</sequence>
<dbReference type="OrthoDB" id="1470350at2759"/>
<evidence type="ECO:0000256" key="8">
    <source>
        <dbReference type="PIRSR" id="PIRSR602401-1"/>
    </source>
</evidence>
<organism evidence="11">
    <name type="scientific">Psilocybe cubensis</name>
    <name type="common">Psychedelic mushroom</name>
    <name type="synonym">Stropharia cubensis</name>
    <dbReference type="NCBI Taxonomy" id="181762"/>
    <lineage>
        <taxon>Eukaryota</taxon>
        <taxon>Fungi</taxon>
        <taxon>Dikarya</taxon>
        <taxon>Basidiomycota</taxon>
        <taxon>Agaricomycotina</taxon>
        <taxon>Agaricomycetes</taxon>
        <taxon>Agaricomycetidae</taxon>
        <taxon>Agaricales</taxon>
        <taxon>Agaricineae</taxon>
        <taxon>Strophariaceae</taxon>
        <taxon>Psilocybe</taxon>
    </lineage>
</organism>
<accession>A0A8H7Y206</accession>
<dbReference type="InterPro" id="IPR001128">
    <property type="entry name" value="Cyt_P450"/>
</dbReference>
<dbReference type="EMBL" id="JAFIQS010000005">
    <property type="protein sequence ID" value="KAG5169738.1"/>
    <property type="molecule type" value="Genomic_DNA"/>
</dbReference>
<comment type="cofactor">
    <cofactor evidence="1 8">
        <name>heme</name>
        <dbReference type="ChEBI" id="CHEBI:30413"/>
    </cofactor>
</comment>
<evidence type="ECO:0000256" key="4">
    <source>
        <dbReference type="ARBA" id="ARBA00022723"/>
    </source>
</evidence>
<evidence type="ECO:0000313" key="11">
    <source>
        <dbReference type="EMBL" id="KAG5169738.1"/>
    </source>
</evidence>
<keyword evidence="7 9" id="KW-0503">Monooxygenase</keyword>